<dbReference type="InterPro" id="IPR043137">
    <property type="entry name" value="GGT_ssub_C"/>
</dbReference>
<dbReference type="Pfam" id="PF01019">
    <property type="entry name" value="G_glu_transpept"/>
    <property type="match status" value="1"/>
</dbReference>
<accession>D0LXV2</accession>
<dbReference type="MEROPS" id="T03.025"/>
<dbReference type="eggNOG" id="COG0405">
    <property type="taxonomic scope" value="Bacteria"/>
</dbReference>
<dbReference type="InterPro" id="IPR052896">
    <property type="entry name" value="GGT-like_enzyme"/>
</dbReference>
<name>D0LXV2_HALO1</name>
<evidence type="ECO:0000313" key="2">
    <source>
        <dbReference type="Proteomes" id="UP000001880"/>
    </source>
</evidence>
<proteinExistence type="predicted"/>
<reference evidence="1 2" key="1">
    <citation type="journal article" date="2010" name="Stand. Genomic Sci.">
        <title>Complete genome sequence of Haliangium ochraceum type strain (SMP-2).</title>
        <authorList>
            <consortium name="US DOE Joint Genome Institute (JGI-PGF)"/>
            <person name="Ivanova N."/>
            <person name="Daum C."/>
            <person name="Lang E."/>
            <person name="Abt B."/>
            <person name="Kopitz M."/>
            <person name="Saunders E."/>
            <person name="Lapidus A."/>
            <person name="Lucas S."/>
            <person name="Glavina Del Rio T."/>
            <person name="Nolan M."/>
            <person name="Tice H."/>
            <person name="Copeland A."/>
            <person name="Cheng J.F."/>
            <person name="Chen F."/>
            <person name="Bruce D."/>
            <person name="Goodwin L."/>
            <person name="Pitluck S."/>
            <person name="Mavromatis K."/>
            <person name="Pati A."/>
            <person name="Mikhailova N."/>
            <person name="Chen A."/>
            <person name="Palaniappan K."/>
            <person name="Land M."/>
            <person name="Hauser L."/>
            <person name="Chang Y.J."/>
            <person name="Jeffries C.D."/>
            <person name="Detter J.C."/>
            <person name="Brettin T."/>
            <person name="Rohde M."/>
            <person name="Goker M."/>
            <person name="Bristow J."/>
            <person name="Markowitz V."/>
            <person name="Eisen J.A."/>
            <person name="Hugenholtz P."/>
            <person name="Kyrpides N.C."/>
            <person name="Klenk H.P."/>
        </authorList>
    </citation>
    <scope>NUCLEOTIDE SEQUENCE [LARGE SCALE GENOMIC DNA]</scope>
    <source>
        <strain evidence="2">DSM 14365 / CIP 107738 / JCM 11303 / AJ 13395 / SMP-2</strain>
    </source>
</reference>
<dbReference type="Gene3D" id="3.60.20.40">
    <property type="match status" value="1"/>
</dbReference>
<dbReference type="Proteomes" id="UP000001880">
    <property type="component" value="Chromosome"/>
</dbReference>
<keyword evidence="1" id="KW-0012">Acyltransferase</keyword>
<dbReference type="InterPro" id="IPR043138">
    <property type="entry name" value="GGT_lsub"/>
</dbReference>
<dbReference type="HOGENOM" id="CLU_014813_3_1_7"/>
<protein>
    <submittedName>
        <fullName evidence="1">Gamma-glutamyltransferase</fullName>
        <ecNumber evidence="1">2.3.2.2</ecNumber>
    </submittedName>
</protein>
<dbReference type="KEGG" id="hoh:Hoch_1758"/>
<dbReference type="RefSeq" id="WP_012826915.1">
    <property type="nucleotide sequence ID" value="NC_013440.1"/>
</dbReference>
<organism evidence="1 2">
    <name type="scientific">Haliangium ochraceum (strain DSM 14365 / JCM 11303 / SMP-2)</name>
    <dbReference type="NCBI Taxonomy" id="502025"/>
    <lineage>
        <taxon>Bacteria</taxon>
        <taxon>Pseudomonadati</taxon>
        <taxon>Myxococcota</taxon>
        <taxon>Polyangia</taxon>
        <taxon>Haliangiales</taxon>
        <taxon>Kofleriaceae</taxon>
        <taxon>Haliangium</taxon>
    </lineage>
</organism>
<dbReference type="PANTHER" id="PTHR43881:SF1">
    <property type="entry name" value="GAMMA-GLUTAMYLTRANSPEPTIDASE (AFU_ORTHOLOGUE AFUA_4G13580)"/>
    <property type="match status" value="1"/>
</dbReference>
<dbReference type="InterPro" id="IPR029055">
    <property type="entry name" value="Ntn_hydrolases_N"/>
</dbReference>
<dbReference type="EC" id="2.3.2.2" evidence="1"/>
<dbReference type="PANTHER" id="PTHR43881">
    <property type="entry name" value="GAMMA-GLUTAMYLTRANSPEPTIDASE (AFU_ORTHOLOGUE AFUA_4G13580)"/>
    <property type="match status" value="1"/>
</dbReference>
<dbReference type="PRINTS" id="PR01210">
    <property type="entry name" value="GGTRANSPTASE"/>
</dbReference>
<dbReference type="STRING" id="502025.Hoch_1758"/>
<dbReference type="OrthoDB" id="5297205at2"/>
<dbReference type="GO" id="GO:0103068">
    <property type="term" value="F:leukotriene C4 gamma-glutamyl transferase activity"/>
    <property type="evidence" value="ECO:0007669"/>
    <property type="project" value="UniProtKB-EC"/>
</dbReference>
<gene>
    <name evidence="1" type="ordered locus">Hoch_1758</name>
</gene>
<dbReference type="AlphaFoldDB" id="D0LXV2"/>
<dbReference type="SUPFAM" id="SSF56235">
    <property type="entry name" value="N-terminal nucleophile aminohydrolases (Ntn hydrolases)"/>
    <property type="match status" value="1"/>
</dbReference>
<sequence length="545" mass="57476">MTSIPFHSRRSPVYATGGMVAATQPSAVRAGLRVLEAGGNAADAAIAAAAAISVTEPTSCGIGGDCYALYYDAKSAEVSALNGAGRAPAGLSLERLAADGFAKNLPHFHAHTVTVPGVIRGWCDLRERHGTRPLSELLAPAIELAEAGFPVAPKTAQMWQQSAGMELRFAVNGRALLLPDGNGKHRAPAVGEIFRNPDLARTLRRIAEHGGDGFYRGEVARAIAAAVAEGGGALSEDDLAAHTASTWEQPISVEYRGMRVWERPPAGQGLVALIALSLLSHLDDAIAADPLSSERMHAVLAALRIGFGDALAHLADPAAMRVTAAELLEPERIARLARGIDLSRAQRGPCTPPVPHGDETIYLSVVDGQGNACSYIESNYTRFGTGIVPKDTGFTLHNRGALFSLDPEHPNAFGPSKLSYHTLIPSVITRPDDSLYACLGVMGGWMQPQGHVQVILGLLDDGLDPQLALDRPRVRIDPNVGNITVEEESPPALIDELSEMGYLARTIRGHDRGIFGRGQVITRDADSGVLCGGSDLRGDGMALGI</sequence>
<keyword evidence="1" id="KW-0808">Transferase</keyword>
<evidence type="ECO:0000313" key="1">
    <source>
        <dbReference type="EMBL" id="ACY14307.1"/>
    </source>
</evidence>
<dbReference type="EMBL" id="CP001804">
    <property type="protein sequence ID" value="ACY14307.1"/>
    <property type="molecule type" value="Genomic_DNA"/>
</dbReference>
<keyword evidence="2" id="KW-1185">Reference proteome</keyword>
<dbReference type="Gene3D" id="1.10.246.130">
    <property type="match status" value="1"/>
</dbReference>